<comment type="caution">
    <text evidence="4">The sequence shown here is derived from an EMBL/GenBank/DDBJ whole genome shotgun (WGS) entry which is preliminary data.</text>
</comment>
<dbReference type="Proteomes" id="UP000255265">
    <property type="component" value="Unassembled WGS sequence"/>
</dbReference>
<accession>A0A370FD89</accession>
<dbReference type="GO" id="GO:0009399">
    <property type="term" value="P:nitrogen fixation"/>
    <property type="evidence" value="ECO:0007669"/>
    <property type="project" value="InterPro"/>
</dbReference>
<evidence type="ECO:0000256" key="1">
    <source>
        <dbReference type="ARBA" id="ARBA00008027"/>
    </source>
</evidence>
<dbReference type="RefSeq" id="WP_114803508.1">
    <property type="nucleotide sequence ID" value="NZ_QQAV01000006.1"/>
</dbReference>
<keyword evidence="5" id="KW-1185">Reference proteome</keyword>
<feature type="compositionally biased region" description="Low complexity" evidence="3">
    <location>
        <begin position="102"/>
        <end position="111"/>
    </location>
</feature>
<evidence type="ECO:0000256" key="3">
    <source>
        <dbReference type="SAM" id="MobiDB-lite"/>
    </source>
</evidence>
<sequence>MNTLPADVAAFAEPRAPEYGWGLRVVALDDLLNDGSHPELDEGAVLAPQGAVGEIVNIGHSTETNEPIYLVEFGRRVVGCFEEEIAPAPAGLLPEDDEPSEAAAAATSPQP</sequence>
<evidence type="ECO:0000313" key="4">
    <source>
        <dbReference type="EMBL" id="RDI23480.1"/>
    </source>
</evidence>
<dbReference type="Pfam" id="PF04319">
    <property type="entry name" value="NifZ"/>
    <property type="match status" value="1"/>
</dbReference>
<feature type="region of interest" description="Disordered" evidence="3">
    <location>
        <begin position="88"/>
        <end position="111"/>
    </location>
</feature>
<gene>
    <name evidence="4" type="ORF">DFR41_106186</name>
</gene>
<proteinExistence type="inferred from homology"/>
<reference evidence="4 5" key="1">
    <citation type="submission" date="2018-07" db="EMBL/GenBank/DDBJ databases">
        <title>Genomic Encyclopedia of Type Strains, Phase IV (KMG-IV): sequencing the most valuable type-strain genomes for metagenomic binning, comparative biology and taxonomic classification.</title>
        <authorList>
            <person name="Goeker M."/>
        </authorList>
    </citation>
    <scope>NUCLEOTIDE SEQUENCE [LARGE SCALE GENOMIC DNA]</scope>
    <source>
        <strain evidence="4 5">DSM 21352</strain>
    </source>
</reference>
<organism evidence="4 5">
    <name type="scientific">Pseudacidovorax intermedius</name>
    <dbReference type="NCBI Taxonomy" id="433924"/>
    <lineage>
        <taxon>Bacteria</taxon>
        <taxon>Pseudomonadati</taxon>
        <taxon>Pseudomonadota</taxon>
        <taxon>Betaproteobacteria</taxon>
        <taxon>Burkholderiales</taxon>
        <taxon>Comamonadaceae</taxon>
        <taxon>Pseudacidovorax</taxon>
    </lineage>
</organism>
<dbReference type="InterPro" id="IPR007415">
    <property type="entry name" value="Nitrogenase_MoFe_mat_NifZ"/>
</dbReference>
<dbReference type="OrthoDB" id="8563538at2"/>
<protein>
    <submittedName>
        <fullName evidence="4">Nitrogen fixation protein NifZ</fullName>
    </submittedName>
</protein>
<comment type="similarity">
    <text evidence="1">Belongs to the NifZ family.</text>
</comment>
<name>A0A370FD89_9BURK</name>
<evidence type="ECO:0000313" key="5">
    <source>
        <dbReference type="Proteomes" id="UP000255265"/>
    </source>
</evidence>
<dbReference type="AlphaFoldDB" id="A0A370FD89"/>
<keyword evidence="2" id="KW-0535">Nitrogen fixation</keyword>
<dbReference type="EMBL" id="QQAV01000006">
    <property type="protein sequence ID" value="RDI23480.1"/>
    <property type="molecule type" value="Genomic_DNA"/>
</dbReference>
<evidence type="ECO:0000256" key="2">
    <source>
        <dbReference type="ARBA" id="ARBA00023231"/>
    </source>
</evidence>